<dbReference type="InterPro" id="IPR028994">
    <property type="entry name" value="Integrin_alpha_N"/>
</dbReference>
<proteinExistence type="predicted"/>
<accession>A0ABV6KXK0</accession>
<comment type="caution">
    <text evidence="2">The sequence shown here is derived from an EMBL/GenBank/DDBJ whole genome shotgun (WGS) entry which is preliminary data.</text>
</comment>
<evidence type="ECO:0000313" key="2">
    <source>
        <dbReference type="EMBL" id="MFC0478061.1"/>
    </source>
</evidence>
<organism evidence="2 3">
    <name type="scientific">Robertmurraya beringensis</name>
    <dbReference type="NCBI Taxonomy" id="641660"/>
    <lineage>
        <taxon>Bacteria</taxon>
        <taxon>Bacillati</taxon>
        <taxon>Bacillota</taxon>
        <taxon>Bacilli</taxon>
        <taxon>Bacillales</taxon>
        <taxon>Bacillaceae</taxon>
        <taxon>Robertmurraya</taxon>
    </lineage>
</organism>
<sequence>MKKELLFAFAAFFFMSLSAITGVYAVEEANMLESVIVKEQMDVTGDGKLDTIYVKGEPFEEGAIFLRSITLEILSATGKDHKINLEGGYEPRIDFKDLNNDGVKDLFLAVNTGGSGGLSNHYLYTVKDDQLTDLTVPAPLVIQTSFLNGYKANMTIENTNESYQFDLRNRAKDYERLGLYHNGKLNEPAELMVLPFGTLKPVKVTGNQLGLKGSQRISGAYNADSIAYVESSWLYENAQWKLLDTNVMELRRNTTKKKK</sequence>
<evidence type="ECO:0000256" key="1">
    <source>
        <dbReference type="SAM" id="SignalP"/>
    </source>
</evidence>
<keyword evidence="1" id="KW-0732">Signal</keyword>
<gene>
    <name evidence="2" type="ORF">ACFFHF_23005</name>
</gene>
<name>A0ABV6KXK0_9BACI</name>
<reference evidence="2 3" key="1">
    <citation type="submission" date="2024-09" db="EMBL/GenBank/DDBJ databases">
        <authorList>
            <person name="Sun Q."/>
            <person name="Mori K."/>
        </authorList>
    </citation>
    <scope>NUCLEOTIDE SEQUENCE [LARGE SCALE GENOMIC DNA]</scope>
    <source>
        <strain evidence="2 3">CGMCC 1.9126</strain>
    </source>
</reference>
<evidence type="ECO:0000313" key="3">
    <source>
        <dbReference type="Proteomes" id="UP001589738"/>
    </source>
</evidence>
<dbReference type="SUPFAM" id="SSF69318">
    <property type="entry name" value="Integrin alpha N-terminal domain"/>
    <property type="match status" value="1"/>
</dbReference>
<evidence type="ECO:0008006" key="4">
    <source>
        <dbReference type="Google" id="ProtNLM"/>
    </source>
</evidence>
<feature type="signal peptide" evidence="1">
    <location>
        <begin position="1"/>
        <end position="25"/>
    </location>
</feature>
<feature type="chain" id="PRO_5047538371" description="VCBS repeat-containing protein" evidence="1">
    <location>
        <begin position="26"/>
        <end position="259"/>
    </location>
</feature>
<protein>
    <recommendedName>
        <fullName evidence="4">VCBS repeat-containing protein</fullName>
    </recommendedName>
</protein>
<dbReference type="Proteomes" id="UP001589738">
    <property type="component" value="Unassembled WGS sequence"/>
</dbReference>
<dbReference type="RefSeq" id="WP_160548829.1">
    <property type="nucleotide sequence ID" value="NZ_JBHLUU010000127.1"/>
</dbReference>
<dbReference type="EMBL" id="JBHLUU010000127">
    <property type="protein sequence ID" value="MFC0478061.1"/>
    <property type="molecule type" value="Genomic_DNA"/>
</dbReference>
<keyword evidence="3" id="KW-1185">Reference proteome</keyword>